<dbReference type="EMBL" id="CP020559">
    <property type="protein sequence ID" value="ARE87044.1"/>
    <property type="molecule type" value="Genomic_DNA"/>
</dbReference>
<gene>
    <name evidence="1" type="ORF">CLFO_14300</name>
</gene>
<dbReference type="Proteomes" id="UP000192478">
    <property type="component" value="Chromosome"/>
</dbReference>
<dbReference type="AlphaFoldDB" id="A0AAC9WFU0"/>
<evidence type="ECO:0000313" key="1">
    <source>
        <dbReference type="EMBL" id="ARE87044.1"/>
    </source>
</evidence>
<proteinExistence type="predicted"/>
<name>A0AAC9WFU0_9CLOT</name>
<organism evidence="1 2">
    <name type="scientific">Clostridium formicaceticum</name>
    <dbReference type="NCBI Taxonomy" id="1497"/>
    <lineage>
        <taxon>Bacteria</taxon>
        <taxon>Bacillati</taxon>
        <taxon>Bacillota</taxon>
        <taxon>Clostridia</taxon>
        <taxon>Eubacteriales</taxon>
        <taxon>Clostridiaceae</taxon>
        <taxon>Clostridium</taxon>
    </lineage>
</organism>
<accession>A0AAC9WFU0</accession>
<evidence type="ECO:0000313" key="2">
    <source>
        <dbReference type="Proteomes" id="UP000192478"/>
    </source>
</evidence>
<sequence>MLLKRTKKYLRVYFPKNLFMEDRPLGIIGNDNAPHCGKE</sequence>
<protein>
    <submittedName>
        <fullName evidence="1">Uncharacterized protein</fullName>
    </submittedName>
</protein>
<reference evidence="1 2" key="1">
    <citation type="submission" date="2017-03" db="EMBL/GenBank/DDBJ databases">
        <title>Complete sequence of Clostridium formicaceticum DSM 92.</title>
        <authorList>
            <person name="Poehlein A."/>
            <person name="Karl M."/>
            <person name="Bengelsdorf F.R."/>
            <person name="Duerre P."/>
            <person name="Daniel R."/>
        </authorList>
    </citation>
    <scope>NUCLEOTIDE SEQUENCE [LARGE SCALE GENOMIC DNA]</scope>
    <source>
        <strain evidence="1 2">DSM 92</strain>
    </source>
</reference>